<keyword evidence="7" id="KW-1185">Reference proteome</keyword>
<keyword evidence="2" id="KW-0808">Transferase</keyword>
<dbReference type="InterPro" id="IPR007074">
    <property type="entry name" value="LicD/FKTN/FKRP_NTP_transf"/>
</dbReference>
<evidence type="ECO:0000256" key="2">
    <source>
        <dbReference type="ARBA" id="ARBA00022679"/>
    </source>
</evidence>
<dbReference type="Gene3D" id="3.90.550.10">
    <property type="entry name" value="Spore Coat Polysaccharide Biosynthesis Protein SpsA, Chain A"/>
    <property type="match status" value="1"/>
</dbReference>
<dbReference type="PANTHER" id="PTHR22916">
    <property type="entry name" value="GLYCOSYLTRANSFERASE"/>
    <property type="match status" value="1"/>
</dbReference>
<dbReference type="RefSeq" id="WP_154825491.1">
    <property type="nucleotide sequence ID" value="NZ_JACRTL010000002.1"/>
</dbReference>
<dbReference type="InterPro" id="IPR029044">
    <property type="entry name" value="Nucleotide-diphossugar_trans"/>
</dbReference>
<dbReference type="Proteomes" id="UP000632659">
    <property type="component" value="Unassembled WGS sequence"/>
</dbReference>
<sequence length="673" mass="79613">MWEYKVSVIVPIYNVEKYLAQCLEQLAAQTLEGIEVLLINDGSPDHSQEIIDRYTQKYPQIFTSYTKKNGGLSDARNFGIERAKGKYIGFVDSDDLIAADMYQKLYEKAESENADVVLCGFYKFSDKEKFRPDVSRMNWRNIKNIRKTYLFGKNVQETPVILRYATSYAWNKLYRRDFFGDFRFPVGRVFEDSARIYSILAAAEKIALVEEPLYYYRVLHNNSITQSINKKVFDVLLSCQDIVSYFKQNDLFEHCHDEIEYLCIMHLFARMKAFRGKRNFPLMFSFVDQAFAFLDKNFPDWRQNPYQTETYIRKKALDVNWVSCHLSETKWLVKLFLIFCFLTAFSDRVKKGLKRRKKKLVKKLKTKTPKTVVKEEIILDLEQEPALDEDQDDNESQESPKTDGRMGMDEQDLRDLQMEGLRILKCVDRFCEEKGLTYYLAEGTLLGAVRHQGFIPWDDDVDILMPREDYDRFVQEWGEHSIDQCVLLHQTTYDKYYLPFAKIISRAPTGFRSFQRITPERFHGPSIDVFPLDHGVAFNDPAQLKTCRKLRRVRNILLTKVGYIKNKKKRRKYWLRSKLFSHDYLFRKLYQLSTENSSENSEYLVNFASSYLVDKECFPKEYFGKPVKAPFEDALLSVPQNADKILQRIYGDYMQLPPEHKRVCRHTFYREKQ</sequence>
<evidence type="ECO:0000256" key="1">
    <source>
        <dbReference type="ARBA" id="ARBA00022676"/>
    </source>
</evidence>
<feature type="domain" description="LicD/FKTN/FKRP nucleotidyltransferase" evidence="5">
    <location>
        <begin position="431"/>
        <end position="651"/>
    </location>
</feature>
<dbReference type="GO" id="GO:0016757">
    <property type="term" value="F:glycosyltransferase activity"/>
    <property type="evidence" value="ECO:0007669"/>
    <property type="project" value="UniProtKB-KW"/>
</dbReference>
<dbReference type="InterPro" id="IPR001173">
    <property type="entry name" value="Glyco_trans_2-like"/>
</dbReference>
<feature type="region of interest" description="Disordered" evidence="3">
    <location>
        <begin position="387"/>
        <end position="409"/>
    </location>
</feature>
<dbReference type="GO" id="GO:0009100">
    <property type="term" value="P:glycoprotein metabolic process"/>
    <property type="evidence" value="ECO:0007669"/>
    <property type="project" value="UniProtKB-ARBA"/>
</dbReference>
<evidence type="ECO:0000259" key="4">
    <source>
        <dbReference type="Pfam" id="PF00535"/>
    </source>
</evidence>
<feature type="compositionally biased region" description="Acidic residues" evidence="3">
    <location>
        <begin position="387"/>
        <end position="396"/>
    </location>
</feature>
<keyword evidence="1" id="KW-0328">Glycosyltransferase</keyword>
<comment type="caution">
    <text evidence="6">The sequence shown here is derived from an EMBL/GenBank/DDBJ whole genome shotgun (WGS) entry which is preliminary data.</text>
</comment>
<accession>A0A8J6PI86</accession>
<proteinExistence type="predicted"/>
<dbReference type="AlphaFoldDB" id="A0A8J6PI86"/>
<dbReference type="Pfam" id="PF00535">
    <property type="entry name" value="Glycos_transf_2"/>
    <property type="match status" value="1"/>
</dbReference>
<gene>
    <name evidence="6" type="ORF">H8702_05515</name>
</gene>
<protein>
    <submittedName>
        <fullName evidence="6">LicD family protein</fullName>
    </submittedName>
</protein>
<dbReference type="Pfam" id="PF04991">
    <property type="entry name" value="LicD"/>
    <property type="match status" value="1"/>
</dbReference>
<dbReference type="SUPFAM" id="SSF53448">
    <property type="entry name" value="Nucleotide-diphospho-sugar transferases"/>
    <property type="match status" value="1"/>
</dbReference>
<feature type="compositionally biased region" description="Basic and acidic residues" evidence="3">
    <location>
        <begin position="398"/>
        <end position="409"/>
    </location>
</feature>
<organism evidence="6 7">
    <name type="scientific">Massiliimalia timonensis</name>
    <dbReference type="NCBI Taxonomy" id="1987501"/>
    <lineage>
        <taxon>Bacteria</taxon>
        <taxon>Bacillati</taxon>
        <taxon>Bacillota</taxon>
        <taxon>Clostridia</taxon>
        <taxon>Eubacteriales</taxon>
        <taxon>Oscillospiraceae</taxon>
        <taxon>Massiliimalia</taxon>
    </lineage>
</organism>
<evidence type="ECO:0000313" key="7">
    <source>
        <dbReference type="Proteomes" id="UP000632659"/>
    </source>
</evidence>
<dbReference type="CDD" id="cd00761">
    <property type="entry name" value="Glyco_tranf_GTA_type"/>
    <property type="match status" value="1"/>
</dbReference>
<feature type="domain" description="Glycosyltransferase 2-like" evidence="4">
    <location>
        <begin position="7"/>
        <end position="149"/>
    </location>
</feature>
<evidence type="ECO:0000259" key="5">
    <source>
        <dbReference type="Pfam" id="PF04991"/>
    </source>
</evidence>
<dbReference type="PANTHER" id="PTHR22916:SF51">
    <property type="entry name" value="GLYCOSYLTRANSFERASE EPSH-RELATED"/>
    <property type="match status" value="1"/>
</dbReference>
<name>A0A8J6PI86_9FIRM</name>
<evidence type="ECO:0000313" key="6">
    <source>
        <dbReference type="EMBL" id="MBC8610580.1"/>
    </source>
</evidence>
<evidence type="ECO:0000256" key="3">
    <source>
        <dbReference type="SAM" id="MobiDB-lite"/>
    </source>
</evidence>
<reference evidence="6" key="1">
    <citation type="submission" date="2020-08" db="EMBL/GenBank/DDBJ databases">
        <title>Genome public.</title>
        <authorList>
            <person name="Liu C."/>
            <person name="Sun Q."/>
        </authorList>
    </citation>
    <scope>NUCLEOTIDE SEQUENCE</scope>
    <source>
        <strain evidence="6">NSJ-15</strain>
    </source>
</reference>
<dbReference type="EMBL" id="JACRTL010000002">
    <property type="protein sequence ID" value="MBC8610580.1"/>
    <property type="molecule type" value="Genomic_DNA"/>
</dbReference>